<dbReference type="PROSITE" id="PS00796">
    <property type="entry name" value="1433_1"/>
    <property type="match status" value="1"/>
</dbReference>
<evidence type="ECO:0000313" key="5">
    <source>
        <dbReference type="Ensembl" id="ENSPTIP00000007706.1"/>
    </source>
</evidence>
<dbReference type="GO" id="GO:0005829">
    <property type="term" value="C:cytosol"/>
    <property type="evidence" value="ECO:0007669"/>
    <property type="project" value="Ensembl"/>
</dbReference>
<dbReference type="GO" id="GO:0003334">
    <property type="term" value="P:keratinocyte development"/>
    <property type="evidence" value="ECO:0007669"/>
    <property type="project" value="Ensembl"/>
</dbReference>
<dbReference type="GO" id="GO:0031424">
    <property type="term" value="P:keratinization"/>
    <property type="evidence" value="ECO:0007669"/>
    <property type="project" value="Ensembl"/>
</dbReference>
<dbReference type="CTD" id="2810"/>
<dbReference type="InterPro" id="IPR023409">
    <property type="entry name" value="14-3-3_CS"/>
</dbReference>
<dbReference type="InterPro" id="IPR037435">
    <property type="entry name" value="14-3-3_sigma"/>
</dbReference>
<dbReference type="GO" id="GO:0046827">
    <property type="term" value="P:positive regulation of protein export from nucleus"/>
    <property type="evidence" value="ECO:0007669"/>
    <property type="project" value="Ensembl"/>
</dbReference>
<dbReference type="SMART" id="SM00101">
    <property type="entry name" value="14_3_3"/>
    <property type="match status" value="1"/>
</dbReference>
<gene>
    <name evidence="5" type="primary">SFN</name>
</gene>
<dbReference type="GO" id="GO:0045606">
    <property type="term" value="P:positive regulation of epidermal cell differentiation"/>
    <property type="evidence" value="ECO:0007669"/>
    <property type="project" value="Ensembl"/>
</dbReference>
<name>A0A8C9JH95_PANTA</name>
<dbReference type="GO" id="GO:0160075">
    <property type="term" value="P:non-canonical inflammasome complex assembly"/>
    <property type="evidence" value="ECO:0007669"/>
    <property type="project" value="Ensembl"/>
</dbReference>
<dbReference type="GO" id="GO:0010482">
    <property type="term" value="P:regulation of epidermal cell division"/>
    <property type="evidence" value="ECO:0007669"/>
    <property type="project" value="Ensembl"/>
</dbReference>
<dbReference type="GO" id="GO:0045785">
    <property type="term" value="P:positive regulation of cell adhesion"/>
    <property type="evidence" value="ECO:0007669"/>
    <property type="project" value="Ensembl"/>
</dbReference>
<dbReference type="Ensembl" id="ENSPTIT00000011563.1">
    <property type="protein sequence ID" value="ENSPTIP00000007706.1"/>
    <property type="gene ID" value="ENSPTIG00000009275.1"/>
</dbReference>
<dbReference type="InterPro" id="IPR023410">
    <property type="entry name" value="14-3-3_domain"/>
</dbReference>
<evidence type="ECO:0000259" key="4">
    <source>
        <dbReference type="SMART" id="SM00101"/>
    </source>
</evidence>
<comment type="similarity">
    <text evidence="1 2">Belongs to the 14-3-3 family.</text>
</comment>
<sequence>MERASLIQKAKLAEQAERYEDMAAFMKSAVEKGEELSCEERNLLSVAYKNVVGGQRAAWRVLSSIEQKGNEESSEEKGPEVREYREKVETELRGVCDTVLGLLDTHLIKEAGDAESRVFYLKMKGDYYRYLAEVATGDDKKRIIDSARSAYQEAMDISKKEMPPTNPIRLGLALNFSVFHYEIANSPEEAISLAKTTFDEAMADLHTLSEDSYKDSTLIMQLLRDNLTLWTADNALVRGGRPDPSPRMLCSPAHKSSERGTSRAEASWSQGDPSSCGRRCSSPAVSPPTPALCAPPPPLPPPTGPPLPPPPPLSRPLLPLNLRN</sequence>
<evidence type="ECO:0000256" key="1">
    <source>
        <dbReference type="ARBA" id="ARBA00006141"/>
    </source>
</evidence>
<dbReference type="GO" id="GO:0042742">
    <property type="term" value="P:defense response to bacterium"/>
    <property type="evidence" value="ECO:0007669"/>
    <property type="project" value="Ensembl"/>
</dbReference>
<organism evidence="5 6">
    <name type="scientific">Panthera tigris altaica</name>
    <name type="common">Siberian tiger</name>
    <dbReference type="NCBI Taxonomy" id="74533"/>
    <lineage>
        <taxon>Eukaryota</taxon>
        <taxon>Metazoa</taxon>
        <taxon>Chordata</taxon>
        <taxon>Craniata</taxon>
        <taxon>Vertebrata</taxon>
        <taxon>Euteleostomi</taxon>
        <taxon>Mammalia</taxon>
        <taxon>Eutheria</taxon>
        <taxon>Laurasiatheria</taxon>
        <taxon>Carnivora</taxon>
        <taxon>Feliformia</taxon>
        <taxon>Felidae</taxon>
        <taxon>Pantherinae</taxon>
        <taxon>Panthera</taxon>
    </lineage>
</organism>
<evidence type="ECO:0000313" key="6">
    <source>
        <dbReference type="Proteomes" id="UP000675900"/>
    </source>
</evidence>
<reference evidence="5" key="2">
    <citation type="submission" date="2025-09" db="UniProtKB">
        <authorList>
            <consortium name="Ensembl"/>
        </authorList>
    </citation>
    <scope>IDENTIFICATION</scope>
</reference>
<keyword evidence="6" id="KW-1185">Reference proteome</keyword>
<dbReference type="GO" id="GO:0030307">
    <property type="term" value="P:positive regulation of cell growth"/>
    <property type="evidence" value="ECO:0007669"/>
    <property type="project" value="Ensembl"/>
</dbReference>
<dbReference type="GO" id="GO:0140311">
    <property type="term" value="F:protein sequestering activity"/>
    <property type="evidence" value="ECO:0007669"/>
    <property type="project" value="Ensembl"/>
</dbReference>
<feature type="region of interest" description="Disordered" evidence="3">
    <location>
        <begin position="240"/>
        <end position="324"/>
    </location>
</feature>
<dbReference type="GO" id="GO:2000647">
    <property type="term" value="P:negative regulation of stem cell proliferation"/>
    <property type="evidence" value="ECO:0007669"/>
    <property type="project" value="Ensembl"/>
</dbReference>
<dbReference type="GO" id="GO:0072089">
    <property type="term" value="P:stem cell proliferation"/>
    <property type="evidence" value="ECO:0007669"/>
    <property type="project" value="Ensembl"/>
</dbReference>
<proteinExistence type="inferred from homology"/>
<dbReference type="GO" id="GO:0042802">
    <property type="term" value="F:identical protein binding"/>
    <property type="evidence" value="ECO:0007669"/>
    <property type="project" value="Ensembl"/>
</dbReference>
<dbReference type="Proteomes" id="UP000675900">
    <property type="component" value="Unassembled WGS sequence"/>
</dbReference>
<dbReference type="GO" id="GO:0043616">
    <property type="term" value="P:keratinocyte proliferation"/>
    <property type="evidence" value="ECO:0007669"/>
    <property type="project" value="Ensembl"/>
</dbReference>
<dbReference type="PANTHER" id="PTHR18860">
    <property type="entry name" value="14-3-3 PROTEIN"/>
    <property type="match status" value="1"/>
</dbReference>
<feature type="domain" description="14-3-3" evidence="4">
    <location>
        <begin position="3"/>
        <end position="244"/>
    </location>
</feature>
<dbReference type="GO" id="GO:0006611">
    <property type="term" value="P:protein export from nucleus"/>
    <property type="evidence" value="ECO:0007669"/>
    <property type="project" value="Ensembl"/>
</dbReference>
<dbReference type="InterPro" id="IPR000308">
    <property type="entry name" value="14-3-3"/>
</dbReference>
<accession>A0A8C9JH95</accession>
<dbReference type="GO" id="GO:0000122">
    <property type="term" value="P:negative regulation of transcription by RNA polymerase II"/>
    <property type="evidence" value="ECO:0007669"/>
    <property type="project" value="Ensembl"/>
</dbReference>
<dbReference type="GO" id="GO:0051726">
    <property type="term" value="P:regulation of cell cycle"/>
    <property type="evidence" value="ECO:0007669"/>
    <property type="project" value="Ensembl"/>
</dbReference>
<evidence type="ECO:0000256" key="2">
    <source>
        <dbReference type="RuleBase" id="RU003466"/>
    </source>
</evidence>
<protein>
    <submittedName>
        <fullName evidence="5">Stratifin</fullName>
    </submittedName>
</protein>
<dbReference type="GO" id="GO:0001836">
    <property type="term" value="P:release of cytochrome c from mitochondria"/>
    <property type="evidence" value="ECO:0007669"/>
    <property type="project" value="Ensembl"/>
</dbReference>
<feature type="compositionally biased region" description="Pro residues" evidence="3">
    <location>
        <begin position="285"/>
        <end position="314"/>
    </location>
</feature>
<dbReference type="CDD" id="cd10019">
    <property type="entry name" value="14-3-3_sigma"/>
    <property type="match status" value="1"/>
</dbReference>
<dbReference type="GO" id="GO:0141156">
    <property type="term" value="P:cAMP/PKA signal transduction"/>
    <property type="evidence" value="ECO:0007669"/>
    <property type="project" value="Ensembl"/>
</dbReference>
<dbReference type="GO" id="GO:0022407">
    <property type="term" value="P:regulation of cell-cell adhesion"/>
    <property type="evidence" value="ECO:0007669"/>
    <property type="project" value="Ensembl"/>
</dbReference>
<dbReference type="KEGG" id="ptg:102957946"/>
<dbReference type="GO" id="GO:0051715">
    <property type="term" value="P:cytolysis in another organism"/>
    <property type="evidence" value="ECO:0007669"/>
    <property type="project" value="Ensembl"/>
</dbReference>
<dbReference type="GO" id="GO:0019901">
    <property type="term" value="F:protein kinase binding"/>
    <property type="evidence" value="ECO:0007669"/>
    <property type="project" value="Ensembl"/>
</dbReference>
<dbReference type="PROSITE" id="PS00797">
    <property type="entry name" value="1433_2"/>
    <property type="match status" value="1"/>
</dbReference>
<dbReference type="AlphaFoldDB" id="A0A8C9JH95"/>
<dbReference type="GeneTree" id="ENSGT01090000260040"/>
<dbReference type="FunFam" id="1.20.190.20:FF:000001">
    <property type="entry name" value="14-3-3 gamma 1"/>
    <property type="match status" value="1"/>
</dbReference>
<dbReference type="GO" id="GO:0010839">
    <property type="term" value="P:negative regulation of keratinocyte proliferation"/>
    <property type="evidence" value="ECO:0007669"/>
    <property type="project" value="Ensembl"/>
</dbReference>
<dbReference type="InterPro" id="IPR036815">
    <property type="entry name" value="14-3-3_dom_sf"/>
</dbReference>
<dbReference type="GO" id="GO:0045824">
    <property type="term" value="P:negative regulation of innate immune response"/>
    <property type="evidence" value="ECO:0007669"/>
    <property type="project" value="Ensembl"/>
</dbReference>
<dbReference type="GO" id="GO:0050815">
    <property type="term" value="F:phosphoserine residue binding"/>
    <property type="evidence" value="ECO:0007669"/>
    <property type="project" value="Ensembl"/>
</dbReference>
<dbReference type="GO" id="GO:0005634">
    <property type="term" value="C:nucleus"/>
    <property type="evidence" value="ECO:0007669"/>
    <property type="project" value="Ensembl"/>
</dbReference>
<dbReference type="GO" id="GO:1903077">
    <property type="term" value="P:negative regulation of protein localization to plasma membrane"/>
    <property type="evidence" value="ECO:0007669"/>
    <property type="project" value="Ensembl"/>
</dbReference>
<dbReference type="GO" id="GO:0008630">
    <property type="term" value="P:intrinsic apoptotic signaling pathway in response to DNA damage"/>
    <property type="evidence" value="ECO:0007669"/>
    <property type="project" value="Ensembl"/>
</dbReference>
<dbReference type="GO" id="GO:0061436">
    <property type="term" value="P:establishment of skin barrier"/>
    <property type="evidence" value="ECO:0007669"/>
    <property type="project" value="Ensembl"/>
</dbReference>
<dbReference type="PRINTS" id="PR00305">
    <property type="entry name" value="1433ZETA"/>
</dbReference>
<dbReference type="Pfam" id="PF00244">
    <property type="entry name" value="14-3-3"/>
    <property type="match status" value="1"/>
</dbReference>
<dbReference type="GeneID" id="102957946"/>
<evidence type="ECO:0000256" key="3">
    <source>
        <dbReference type="SAM" id="MobiDB-lite"/>
    </source>
</evidence>
<reference evidence="5" key="1">
    <citation type="submission" date="2025-08" db="UniProtKB">
        <authorList>
            <consortium name="Ensembl"/>
        </authorList>
    </citation>
    <scope>IDENTIFICATION</scope>
</reference>
<feature type="compositionally biased region" description="Low complexity" evidence="3">
    <location>
        <begin position="315"/>
        <end position="324"/>
    </location>
</feature>
<dbReference type="SUPFAM" id="SSF48445">
    <property type="entry name" value="14-3-3 protein"/>
    <property type="match status" value="1"/>
</dbReference>
<dbReference type="Gene3D" id="1.20.190.20">
    <property type="entry name" value="14-3-3 domain"/>
    <property type="match status" value="1"/>
</dbReference>